<dbReference type="Gene3D" id="3.10.180.10">
    <property type="entry name" value="2,3-Dihydroxybiphenyl 1,2-Dioxygenase, domain 1"/>
    <property type="match status" value="1"/>
</dbReference>
<sequence length="149" mass="15748">GAGIGLWQAGTLDGYEFTGRPGSPVWFELMAHRYDAAAFYTAVFDAELVPMGEGMDEGEDDVRYATNGSGESASWGLCDAAGMMPEEAMGWRVYFGVESTEQALAKVRELGGSVLDGPIDSPFGRITTIADPEGASFQISAMSEATTKG</sequence>
<accession>A0A921GNG7</accession>
<proteinExistence type="predicted"/>
<evidence type="ECO:0000313" key="3">
    <source>
        <dbReference type="Proteomes" id="UP000775129"/>
    </source>
</evidence>
<comment type="caution">
    <text evidence="2">The sequence shown here is derived from an EMBL/GenBank/DDBJ whole genome shotgun (WGS) entry which is preliminary data.</text>
</comment>
<organism evidence="2 3">
    <name type="scientific">Brachybacterium paraconglomeratum</name>
    <dbReference type="NCBI Taxonomy" id="173362"/>
    <lineage>
        <taxon>Bacteria</taxon>
        <taxon>Bacillati</taxon>
        <taxon>Actinomycetota</taxon>
        <taxon>Actinomycetes</taxon>
        <taxon>Micrococcales</taxon>
        <taxon>Dermabacteraceae</taxon>
        <taxon>Brachybacterium</taxon>
    </lineage>
</organism>
<dbReference type="SUPFAM" id="SSF54593">
    <property type="entry name" value="Glyoxalase/Bleomycin resistance protein/Dihydroxybiphenyl dioxygenase"/>
    <property type="match status" value="1"/>
</dbReference>
<dbReference type="InterPro" id="IPR052164">
    <property type="entry name" value="Anthracycline_SecMetBiosynth"/>
</dbReference>
<dbReference type="PANTHER" id="PTHR33993">
    <property type="entry name" value="GLYOXALASE-RELATED"/>
    <property type="match status" value="1"/>
</dbReference>
<protein>
    <submittedName>
        <fullName evidence="2">VOC family protein</fullName>
    </submittedName>
</protein>
<dbReference type="Pfam" id="PF18029">
    <property type="entry name" value="Glyoxalase_6"/>
    <property type="match status" value="1"/>
</dbReference>
<dbReference type="PANTHER" id="PTHR33993:SF14">
    <property type="entry name" value="GB|AAF24581.1"/>
    <property type="match status" value="1"/>
</dbReference>
<reference evidence="2" key="1">
    <citation type="journal article" date="2021" name="PeerJ">
        <title>Extensive microbial diversity within the chicken gut microbiome revealed by metagenomics and culture.</title>
        <authorList>
            <person name="Gilroy R."/>
            <person name="Ravi A."/>
            <person name="Getino M."/>
            <person name="Pursley I."/>
            <person name="Horton D.L."/>
            <person name="Alikhan N.F."/>
            <person name="Baker D."/>
            <person name="Gharbi K."/>
            <person name="Hall N."/>
            <person name="Watson M."/>
            <person name="Adriaenssens E.M."/>
            <person name="Foster-Nyarko E."/>
            <person name="Jarju S."/>
            <person name="Secka A."/>
            <person name="Antonio M."/>
            <person name="Oren A."/>
            <person name="Chaudhuri R.R."/>
            <person name="La Ragione R."/>
            <person name="Hildebrand F."/>
            <person name="Pallen M.J."/>
        </authorList>
    </citation>
    <scope>NUCLEOTIDE SEQUENCE</scope>
    <source>
        <strain evidence="2">1647</strain>
    </source>
</reference>
<dbReference type="CDD" id="cd07247">
    <property type="entry name" value="SgaA_N_like"/>
    <property type="match status" value="1"/>
</dbReference>
<feature type="non-terminal residue" evidence="2">
    <location>
        <position position="1"/>
    </location>
</feature>
<dbReference type="EMBL" id="DYWO01000018">
    <property type="protein sequence ID" value="HJF48268.1"/>
    <property type="molecule type" value="Genomic_DNA"/>
</dbReference>
<evidence type="ECO:0000259" key="1">
    <source>
        <dbReference type="Pfam" id="PF18029"/>
    </source>
</evidence>
<reference evidence="2" key="2">
    <citation type="submission" date="2021-09" db="EMBL/GenBank/DDBJ databases">
        <authorList>
            <person name="Gilroy R."/>
        </authorList>
    </citation>
    <scope>NUCLEOTIDE SEQUENCE</scope>
    <source>
        <strain evidence="2">1647</strain>
    </source>
</reference>
<name>A0A921GNG7_9MICO</name>
<dbReference type="InterPro" id="IPR041581">
    <property type="entry name" value="Glyoxalase_6"/>
</dbReference>
<feature type="domain" description="Glyoxalase-like" evidence="1">
    <location>
        <begin position="34"/>
        <end position="139"/>
    </location>
</feature>
<dbReference type="Proteomes" id="UP000775129">
    <property type="component" value="Unassembled WGS sequence"/>
</dbReference>
<gene>
    <name evidence="2" type="ORF">K8W24_00465</name>
</gene>
<dbReference type="InterPro" id="IPR029068">
    <property type="entry name" value="Glyas_Bleomycin-R_OHBP_Dase"/>
</dbReference>
<dbReference type="AlphaFoldDB" id="A0A921GNG7"/>
<evidence type="ECO:0000313" key="2">
    <source>
        <dbReference type="EMBL" id="HJF48268.1"/>
    </source>
</evidence>